<evidence type="ECO:0000256" key="5">
    <source>
        <dbReference type="SAM" id="MobiDB-lite"/>
    </source>
</evidence>
<evidence type="ECO:0000256" key="6">
    <source>
        <dbReference type="SAM" id="Phobius"/>
    </source>
</evidence>
<keyword evidence="3 6" id="KW-1133">Transmembrane helix</keyword>
<keyword evidence="2 6" id="KW-0812">Transmembrane</keyword>
<name>T0QWN1_SAPDV</name>
<accession>T0QWN1</accession>
<feature type="domain" description="Amino acid transporter transmembrane" evidence="7">
    <location>
        <begin position="11"/>
        <end position="455"/>
    </location>
</feature>
<dbReference type="InterPro" id="IPR013057">
    <property type="entry name" value="AA_transpt_TM"/>
</dbReference>
<feature type="compositionally biased region" description="Acidic residues" evidence="5">
    <location>
        <begin position="317"/>
        <end position="329"/>
    </location>
</feature>
<comment type="subcellular location">
    <subcellularLocation>
        <location evidence="1">Membrane</location>
        <topology evidence="1">Multi-pass membrane protein</topology>
    </subcellularLocation>
</comment>
<dbReference type="VEuPathDB" id="FungiDB:SDRG_00367"/>
<keyword evidence="4 6" id="KW-0472">Membrane</keyword>
<feature type="transmembrane region" description="Helical" evidence="6">
    <location>
        <begin position="270"/>
        <end position="293"/>
    </location>
</feature>
<dbReference type="EMBL" id="JH767132">
    <property type="protein sequence ID" value="EQC42639.1"/>
    <property type="molecule type" value="Genomic_DNA"/>
</dbReference>
<sequence length="493" mass="52401">MARWLTLEDAKASFNLFCCVYGIGTLGMPGNFARAGPTYGALALAFMGLANVYASVVCSKVMLRAPASVQTFADLGGWALGRHGRLAVIASQLGVCLFVPCAFLVLGGSLLDTVIPDAFSPRHWTILMAISILPICLVPTLKEGAGAALAGCIGTIVADFLALGVLVYYLGADTGAPIPPPDITFDSIASTFGNLALAYGAAIVIPDLQRQHSDPTRMPRVVLFTLLLVTLLFVTIAITGYSMVGCQIPGNLLFAVSGTALGFQSPRGPIVLAFLAMQLHITIGFSVLLHPAFYYAERSVLGLHAPRRTRLLHGDEESATDDATSDEASDATPSECAQDAALVHAPRASDVDDNDDDNEALGKTLDGDDDDPRFAACCMLRSAIVAGLTLASVVLHDHFHELVDLVGASSVSLSCIILPILSYVAVFGEKVPWYERVYCYIVVVVCGVLSLYVTIKSASSMLWPAATDIVFPFCPAEYQHVAYTNMTHYKPTT</sequence>
<proteinExistence type="predicted"/>
<dbReference type="GO" id="GO:0015179">
    <property type="term" value="F:L-amino acid transmembrane transporter activity"/>
    <property type="evidence" value="ECO:0007669"/>
    <property type="project" value="TreeGrafter"/>
</dbReference>
<dbReference type="GO" id="GO:0005774">
    <property type="term" value="C:vacuolar membrane"/>
    <property type="evidence" value="ECO:0007669"/>
    <property type="project" value="TreeGrafter"/>
</dbReference>
<evidence type="ECO:0000256" key="4">
    <source>
        <dbReference type="ARBA" id="ARBA00023136"/>
    </source>
</evidence>
<dbReference type="OMA" id="NITEFCA"/>
<dbReference type="STRING" id="1156394.T0QWN1"/>
<evidence type="ECO:0000313" key="9">
    <source>
        <dbReference type="Proteomes" id="UP000030762"/>
    </source>
</evidence>
<dbReference type="GeneID" id="19941094"/>
<dbReference type="InParanoid" id="T0QWN1"/>
<dbReference type="eggNOG" id="KOG1305">
    <property type="taxonomic scope" value="Eukaryota"/>
</dbReference>
<evidence type="ECO:0000313" key="8">
    <source>
        <dbReference type="EMBL" id="EQC42639.1"/>
    </source>
</evidence>
<feature type="region of interest" description="Disordered" evidence="5">
    <location>
        <begin position="312"/>
        <end position="331"/>
    </location>
</feature>
<feature type="transmembrane region" description="Helical" evidence="6">
    <location>
        <begin position="402"/>
        <end position="425"/>
    </location>
</feature>
<dbReference type="RefSeq" id="XP_008604062.1">
    <property type="nucleotide sequence ID" value="XM_008605840.1"/>
</dbReference>
<feature type="transmembrane region" description="Helical" evidence="6">
    <location>
        <begin position="191"/>
        <end position="209"/>
    </location>
</feature>
<dbReference type="PANTHER" id="PTHR22950:SF349">
    <property type="entry name" value="AMINO ACID TRANSPORTER TRANSMEMBRANE DOMAIN-CONTAINING PROTEIN"/>
    <property type="match status" value="1"/>
</dbReference>
<evidence type="ECO:0000256" key="3">
    <source>
        <dbReference type="ARBA" id="ARBA00022989"/>
    </source>
</evidence>
<keyword evidence="9" id="KW-1185">Reference proteome</keyword>
<dbReference type="Proteomes" id="UP000030762">
    <property type="component" value="Unassembled WGS sequence"/>
</dbReference>
<dbReference type="PANTHER" id="PTHR22950">
    <property type="entry name" value="AMINO ACID TRANSPORTER"/>
    <property type="match status" value="1"/>
</dbReference>
<feature type="transmembrane region" description="Helical" evidence="6">
    <location>
        <begin position="373"/>
        <end position="395"/>
    </location>
</feature>
<evidence type="ECO:0000259" key="7">
    <source>
        <dbReference type="Pfam" id="PF01490"/>
    </source>
</evidence>
<reference evidence="8 9" key="1">
    <citation type="submission" date="2012-04" db="EMBL/GenBank/DDBJ databases">
        <title>The Genome Sequence of Saprolegnia declina VS20.</title>
        <authorList>
            <consortium name="The Broad Institute Genome Sequencing Platform"/>
            <person name="Russ C."/>
            <person name="Nusbaum C."/>
            <person name="Tyler B."/>
            <person name="van West P."/>
            <person name="Dieguez-Uribeondo J."/>
            <person name="de Bruijn I."/>
            <person name="Tripathy S."/>
            <person name="Jiang R."/>
            <person name="Young S.K."/>
            <person name="Zeng Q."/>
            <person name="Gargeya S."/>
            <person name="Fitzgerald M."/>
            <person name="Haas B."/>
            <person name="Abouelleil A."/>
            <person name="Alvarado L."/>
            <person name="Arachchi H.M."/>
            <person name="Berlin A."/>
            <person name="Chapman S.B."/>
            <person name="Goldberg J."/>
            <person name="Griggs A."/>
            <person name="Gujja S."/>
            <person name="Hansen M."/>
            <person name="Howarth C."/>
            <person name="Imamovic A."/>
            <person name="Larimer J."/>
            <person name="McCowen C."/>
            <person name="Montmayeur A."/>
            <person name="Murphy C."/>
            <person name="Neiman D."/>
            <person name="Pearson M."/>
            <person name="Priest M."/>
            <person name="Roberts A."/>
            <person name="Saif S."/>
            <person name="Shea T."/>
            <person name="Sisk P."/>
            <person name="Sykes S."/>
            <person name="Wortman J."/>
            <person name="Nusbaum C."/>
            <person name="Birren B."/>
        </authorList>
    </citation>
    <scope>NUCLEOTIDE SEQUENCE [LARGE SCALE GENOMIC DNA]</scope>
    <source>
        <strain evidence="8 9">VS20</strain>
    </source>
</reference>
<feature type="transmembrane region" description="Helical" evidence="6">
    <location>
        <begin position="437"/>
        <end position="455"/>
    </location>
</feature>
<dbReference type="Pfam" id="PF01490">
    <property type="entry name" value="Aa_trans"/>
    <property type="match status" value="1"/>
</dbReference>
<dbReference type="OrthoDB" id="40134at2759"/>
<feature type="transmembrane region" description="Helical" evidence="6">
    <location>
        <begin position="39"/>
        <end position="63"/>
    </location>
</feature>
<feature type="transmembrane region" description="Helical" evidence="6">
    <location>
        <begin position="148"/>
        <end position="171"/>
    </location>
</feature>
<feature type="transmembrane region" description="Helical" evidence="6">
    <location>
        <begin position="221"/>
        <end position="241"/>
    </location>
</feature>
<protein>
    <recommendedName>
        <fullName evidence="7">Amino acid transporter transmembrane domain-containing protein</fullName>
    </recommendedName>
</protein>
<evidence type="ECO:0000256" key="1">
    <source>
        <dbReference type="ARBA" id="ARBA00004141"/>
    </source>
</evidence>
<gene>
    <name evidence="8" type="ORF">SDRG_00367</name>
</gene>
<feature type="transmembrane region" description="Helical" evidence="6">
    <location>
        <begin position="123"/>
        <end position="141"/>
    </location>
</feature>
<feature type="transmembrane region" description="Helical" evidence="6">
    <location>
        <begin position="84"/>
        <end position="111"/>
    </location>
</feature>
<feature type="transmembrane region" description="Helical" evidence="6">
    <location>
        <begin position="12"/>
        <end position="33"/>
    </location>
</feature>
<organism evidence="8 9">
    <name type="scientific">Saprolegnia diclina (strain VS20)</name>
    <dbReference type="NCBI Taxonomy" id="1156394"/>
    <lineage>
        <taxon>Eukaryota</taxon>
        <taxon>Sar</taxon>
        <taxon>Stramenopiles</taxon>
        <taxon>Oomycota</taxon>
        <taxon>Saprolegniomycetes</taxon>
        <taxon>Saprolegniales</taxon>
        <taxon>Saprolegniaceae</taxon>
        <taxon>Saprolegnia</taxon>
    </lineage>
</organism>
<dbReference type="AlphaFoldDB" id="T0QWN1"/>
<evidence type="ECO:0000256" key="2">
    <source>
        <dbReference type="ARBA" id="ARBA00022692"/>
    </source>
</evidence>